<protein>
    <submittedName>
        <fullName evidence="2">Uncharacterized protein</fullName>
    </submittedName>
</protein>
<name>A0A2S9YE44_9BACT</name>
<comment type="caution">
    <text evidence="2">The sequence shown here is derived from an EMBL/GenBank/DDBJ whole genome shotgun (WGS) entry which is preliminary data.</text>
</comment>
<feature type="compositionally biased region" description="Basic and acidic residues" evidence="1">
    <location>
        <begin position="188"/>
        <end position="200"/>
    </location>
</feature>
<feature type="compositionally biased region" description="Polar residues" evidence="1">
    <location>
        <begin position="252"/>
        <end position="284"/>
    </location>
</feature>
<dbReference type="Proteomes" id="UP000237968">
    <property type="component" value="Unassembled WGS sequence"/>
</dbReference>
<sequence length="366" mass="39934">MSPLPPPPQSRASRPPVQSRVTPRQEMSASKVAGGPSSGYRRTKSPCDAQSTDMAVKHQEPSAPQMERRRPVLGPPAAMRGASGSRPAPPTTARLPASPEQSPPSPRDERIKGRRWSEFGVSPYEKQLRRESDRHGSEAPRAFCTPDGEATPRTRTSCGHARSLRVTPCPTNNRETPLLASPEQSHPSPRDERIKGRRWSEFGVSPYEKQLRRESDRHGSKAPRAFCTPDGEATPRTRTSCGHARSLRVTPCPTNNREAARQSSAEPSSCSPVQSRVTPRQEMSASKVAGGPSSGYRRTKSNFDGNPTDLGMRHQEPSAPQMERRRPVLGPPAAMRGASGSRPAPPTTARPPARQSRRAESPLAKR</sequence>
<feature type="compositionally biased region" description="Basic and acidic residues" evidence="1">
    <location>
        <begin position="126"/>
        <end position="138"/>
    </location>
</feature>
<evidence type="ECO:0000313" key="3">
    <source>
        <dbReference type="Proteomes" id="UP000237968"/>
    </source>
</evidence>
<feature type="compositionally biased region" description="Basic and acidic residues" evidence="1">
    <location>
        <begin position="106"/>
        <end position="117"/>
    </location>
</feature>
<feature type="compositionally biased region" description="Low complexity" evidence="1">
    <location>
        <begin position="10"/>
        <end position="21"/>
    </location>
</feature>
<evidence type="ECO:0000256" key="1">
    <source>
        <dbReference type="SAM" id="MobiDB-lite"/>
    </source>
</evidence>
<dbReference type="EMBL" id="PVNK01000088">
    <property type="protein sequence ID" value="PRQ03388.1"/>
    <property type="molecule type" value="Genomic_DNA"/>
</dbReference>
<reference evidence="2 3" key="1">
    <citation type="submission" date="2018-03" db="EMBL/GenBank/DDBJ databases">
        <title>Draft Genome Sequences of the Obligatory Marine Myxobacteria Enhygromyxa salina SWB005.</title>
        <authorList>
            <person name="Poehlein A."/>
            <person name="Moghaddam J.A."/>
            <person name="Harms H."/>
            <person name="Alanjari M."/>
            <person name="Koenig G.M."/>
            <person name="Daniel R."/>
            <person name="Schaeberle T.F."/>
        </authorList>
    </citation>
    <scope>NUCLEOTIDE SEQUENCE [LARGE SCALE GENOMIC DNA]</scope>
    <source>
        <strain evidence="2 3">SWB005</strain>
    </source>
</reference>
<feature type="region of interest" description="Disordered" evidence="1">
    <location>
        <begin position="1"/>
        <end position="366"/>
    </location>
</feature>
<proteinExistence type="predicted"/>
<organism evidence="2 3">
    <name type="scientific">Enhygromyxa salina</name>
    <dbReference type="NCBI Taxonomy" id="215803"/>
    <lineage>
        <taxon>Bacteria</taxon>
        <taxon>Pseudomonadati</taxon>
        <taxon>Myxococcota</taxon>
        <taxon>Polyangia</taxon>
        <taxon>Nannocystales</taxon>
        <taxon>Nannocystaceae</taxon>
        <taxon>Enhygromyxa</taxon>
    </lineage>
</organism>
<evidence type="ECO:0000313" key="2">
    <source>
        <dbReference type="EMBL" id="PRQ03388.1"/>
    </source>
</evidence>
<accession>A0A2S9YE44</accession>
<keyword evidence="3" id="KW-1185">Reference proteome</keyword>
<feature type="compositionally biased region" description="Basic and acidic residues" evidence="1">
    <location>
        <begin position="311"/>
        <end position="326"/>
    </location>
</feature>
<feature type="compositionally biased region" description="Basic and acidic residues" evidence="1">
    <location>
        <begin position="209"/>
        <end position="219"/>
    </location>
</feature>
<feature type="compositionally biased region" description="Basic and acidic residues" evidence="1">
    <location>
        <begin position="55"/>
        <end position="70"/>
    </location>
</feature>
<gene>
    <name evidence="2" type="ORF">ENSA5_16360</name>
</gene>
<dbReference type="AlphaFoldDB" id="A0A2S9YE44"/>